<dbReference type="RefSeq" id="WP_353565534.1">
    <property type="nucleotide sequence ID" value="NZ_BAABRI010000003.1"/>
</dbReference>
<evidence type="ECO:0000313" key="3">
    <source>
        <dbReference type="EMBL" id="GAA5481382.1"/>
    </source>
</evidence>
<accession>A0ABP9UL08</accession>
<keyword evidence="4" id="KW-1185">Reference proteome</keyword>
<keyword evidence="2" id="KW-0732">Signal</keyword>
<dbReference type="Proteomes" id="UP001476282">
    <property type="component" value="Unassembled WGS sequence"/>
</dbReference>
<reference evidence="3 4" key="1">
    <citation type="submission" date="2024-02" db="EMBL/GenBank/DDBJ databases">
        <title>Haloferula sargassicola NBRC 104335.</title>
        <authorList>
            <person name="Ichikawa N."/>
            <person name="Katano-Makiyama Y."/>
            <person name="Hidaka K."/>
        </authorList>
    </citation>
    <scope>NUCLEOTIDE SEQUENCE [LARGE SCALE GENOMIC DNA]</scope>
    <source>
        <strain evidence="3 4">NBRC 104335</strain>
    </source>
</reference>
<organism evidence="3 4">
    <name type="scientific">Haloferula sargassicola</name>
    <dbReference type="NCBI Taxonomy" id="490096"/>
    <lineage>
        <taxon>Bacteria</taxon>
        <taxon>Pseudomonadati</taxon>
        <taxon>Verrucomicrobiota</taxon>
        <taxon>Verrucomicrobiia</taxon>
        <taxon>Verrucomicrobiales</taxon>
        <taxon>Verrucomicrobiaceae</taxon>
        <taxon>Haloferula</taxon>
    </lineage>
</organism>
<evidence type="ECO:0008006" key="5">
    <source>
        <dbReference type="Google" id="ProtNLM"/>
    </source>
</evidence>
<feature type="signal peptide" evidence="2">
    <location>
        <begin position="1"/>
        <end position="17"/>
    </location>
</feature>
<evidence type="ECO:0000256" key="1">
    <source>
        <dbReference type="SAM" id="MobiDB-lite"/>
    </source>
</evidence>
<feature type="chain" id="PRO_5047402679" description="Lipoprotein" evidence="2">
    <location>
        <begin position="18"/>
        <end position="269"/>
    </location>
</feature>
<evidence type="ECO:0000313" key="4">
    <source>
        <dbReference type="Proteomes" id="UP001476282"/>
    </source>
</evidence>
<dbReference type="EMBL" id="BAABRI010000003">
    <property type="protein sequence ID" value="GAA5481382.1"/>
    <property type="molecule type" value="Genomic_DNA"/>
</dbReference>
<gene>
    <name evidence="3" type="ORF">Hsar01_00591</name>
</gene>
<sequence>MKRWLCPLLGVAMVALLASCLEESTVIKVSKDGSGVVQVRHFFRTLTTEEQVELPAEAELAAKAARMGEGVRLEAVRKSHNARGWFGHEEIYRFSDINQLVIRMKDDPDSKEKSEPADRPEMHFQLKDGVLEARVDNPAWSELAKVSPKTETGPTLDPYVDAPGPPAKAVRLRPAGMKIGGDAWKEVTDGMRIGVFLQFDDPLVEAASRYRKGGLHTLVNVDFERVSRNPDIESLQQLHAGTREEMREVVRQVDGFEIDLQQPIRFVFE</sequence>
<protein>
    <recommendedName>
        <fullName evidence="5">Lipoprotein</fullName>
    </recommendedName>
</protein>
<name>A0ABP9UL08_9BACT</name>
<proteinExistence type="predicted"/>
<dbReference type="PROSITE" id="PS51257">
    <property type="entry name" value="PROKAR_LIPOPROTEIN"/>
    <property type="match status" value="1"/>
</dbReference>
<evidence type="ECO:0000256" key="2">
    <source>
        <dbReference type="SAM" id="SignalP"/>
    </source>
</evidence>
<comment type="caution">
    <text evidence="3">The sequence shown here is derived from an EMBL/GenBank/DDBJ whole genome shotgun (WGS) entry which is preliminary data.</text>
</comment>
<feature type="region of interest" description="Disordered" evidence="1">
    <location>
        <begin position="145"/>
        <end position="165"/>
    </location>
</feature>